<feature type="domain" description="Major facilitator superfamily (MFS) profile" evidence="3">
    <location>
        <begin position="1"/>
        <end position="399"/>
    </location>
</feature>
<sequence>MAVIGAVTMGMGSLNFGLYIKPMGDELGIGRASFGWASSARSATGAITGPFIGRLLDRYGAKWILVSAAVITGLCMIGLKYTSLSWQLITIFAVMGLVGMSGPGSLATSVPPTKWFVKNRGKALAFSSAGISAGAVIFVPLTQVFIDKYTWQESWLILALIGMGIVVPLSLLFLVREPEDMGLLPDGEKTSKTLESGKEDLHTSEVEKSWTTRQAIRTLPMWTLTAAFSILSLGILTLALHRIPAFMDRGLDPSLVSLATAFDAVCAGVGSFTAGMLVRKIPAKIIGSSAFLMLAAASVMSIYAYDFWLMFWSMALFGLGIGTNMFNQNYIWAEYFGRTNLGSIRGIVMPINLFIGGLGAPAAGYVVDITGSYDPAWWTGVALMLVAAVLFVVSNNPGEPQTEPIVESPYNVDRISNSGTDDNQGGIV</sequence>
<dbReference type="GO" id="GO:0022857">
    <property type="term" value="F:transmembrane transporter activity"/>
    <property type="evidence" value="ECO:0007669"/>
    <property type="project" value="InterPro"/>
</dbReference>
<organism evidence="4">
    <name type="scientific">marine metagenome</name>
    <dbReference type="NCBI Taxonomy" id="408172"/>
    <lineage>
        <taxon>unclassified sequences</taxon>
        <taxon>metagenomes</taxon>
        <taxon>ecological metagenomes</taxon>
    </lineage>
</organism>
<evidence type="ECO:0000256" key="2">
    <source>
        <dbReference type="SAM" id="Phobius"/>
    </source>
</evidence>
<feature type="transmembrane region" description="Helical" evidence="2">
    <location>
        <begin position="311"/>
        <end position="332"/>
    </location>
</feature>
<dbReference type="AlphaFoldDB" id="A0A381UNV5"/>
<gene>
    <name evidence="4" type="ORF">METZ01_LOCUS82285</name>
</gene>
<feature type="transmembrane region" description="Helical" evidence="2">
    <location>
        <begin position="344"/>
        <end position="364"/>
    </location>
</feature>
<feature type="transmembrane region" description="Helical" evidence="2">
    <location>
        <begin position="123"/>
        <end position="142"/>
    </location>
</feature>
<feature type="transmembrane region" description="Helical" evidence="2">
    <location>
        <begin position="221"/>
        <end position="243"/>
    </location>
</feature>
<feature type="transmembrane region" description="Helical" evidence="2">
    <location>
        <begin position="154"/>
        <end position="175"/>
    </location>
</feature>
<feature type="compositionally biased region" description="Polar residues" evidence="1">
    <location>
        <begin position="414"/>
        <end position="428"/>
    </location>
</feature>
<name>A0A381UNV5_9ZZZZ</name>
<protein>
    <recommendedName>
        <fullName evidence="3">Major facilitator superfamily (MFS) profile domain-containing protein</fullName>
    </recommendedName>
</protein>
<dbReference type="Pfam" id="PF07690">
    <property type="entry name" value="MFS_1"/>
    <property type="match status" value="2"/>
</dbReference>
<feature type="transmembrane region" description="Helical" evidence="2">
    <location>
        <begin position="88"/>
        <end position="111"/>
    </location>
</feature>
<dbReference type="InterPro" id="IPR011701">
    <property type="entry name" value="MFS"/>
</dbReference>
<feature type="region of interest" description="Disordered" evidence="1">
    <location>
        <begin position="400"/>
        <end position="428"/>
    </location>
</feature>
<dbReference type="PANTHER" id="PTHR11360:SF284">
    <property type="entry name" value="EG:103B4.3 PROTEIN-RELATED"/>
    <property type="match status" value="1"/>
</dbReference>
<dbReference type="InterPro" id="IPR036259">
    <property type="entry name" value="MFS_trans_sf"/>
</dbReference>
<dbReference type="CDD" id="cd17355">
    <property type="entry name" value="MFS_YcxA_like"/>
    <property type="match status" value="1"/>
</dbReference>
<reference evidence="4" key="1">
    <citation type="submission" date="2018-05" db="EMBL/GenBank/DDBJ databases">
        <authorList>
            <person name="Lanie J.A."/>
            <person name="Ng W.-L."/>
            <person name="Kazmierczak K.M."/>
            <person name="Andrzejewski T.M."/>
            <person name="Davidsen T.M."/>
            <person name="Wayne K.J."/>
            <person name="Tettelin H."/>
            <person name="Glass J.I."/>
            <person name="Rusch D."/>
            <person name="Podicherti R."/>
            <person name="Tsui H.-C.T."/>
            <person name="Winkler M.E."/>
        </authorList>
    </citation>
    <scope>NUCLEOTIDE SEQUENCE</scope>
</reference>
<accession>A0A381UNV5</accession>
<proteinExistence type="predicted"/>
<dbReference type="Gene3D" id="1.20.1250.20">
    <property type="entry name" value="MFS general substrate transporter like domains"/>
    <property type="match status" value="2"/>
</dbReference>
<dbReference type="InterPro" id="IPR020846">
    <property type="entry name" value="MFS_dom"/>
</dbReference>
<dbReference type="PANTHER" id="PTHR11360">
    <property type="entry name" value="MONOCARBOXYLATE TRANSPORTER"/>
    <property type="match status" value="1"/>
</dbReference>
<feature type="transmembrane region" description="Helical" evidence="2">
    <location>
        <begin position="63"/>
        <end position="82"/>
    </location>
</feature>
<keyword evidence="2" id="KW-0472">Membrane</keyword>
<dbReference type="SUPFAM" id="SSF103473">
    <property type="entry name" value="MFS general substrate transporter"/>
    <property type="match status" value="1"/>
</dbReference>
<dbReference type="InterPro" id="IPR050327">
    <property type="entry name" value="Proton-linked_MCT"/>
</dbReference>
<evidence type="ECO:0000256" key="1">
    <source>
        <dbReference type="SAM" id="MobiDB-lite"/>
    </source>
</evidence>
<keyword evidence="2" id="KW-0812">Transmembrane</keyword>
<feature type="transmembrane region" description="Helical" evidence="2">
    <location>
        <begin position="376"/>
        <end position="393"/>
    </location>
</feature>
<keyword evidence="2" id="KW-1133">Transmembrane helix</keyword>
<evidence type="ECO:0000259" key="3">
    <source>
        <dbReference type="PROSITE" id="PS50850"/>
    </source>
</evidence>
<evidence type="ECO:0000313" key="4">
    <source>
        <dbReference type="EMBL" id="SVA29431.1"/>
    </source>
</evidence>
<feature type="transmembrane region" description="Helical" evidence="2">
    <location>
        <begin position="255"/>
        <end position="278"/>
    </location>
</feature>
<feature type="transmembrane region" description="Helical" evidence="2">
    <location>
        <begin position="285"/>
        <end position="305"/>
    </location>
</feature>
<dbReference type="PROSITE" id="PS50850">
    <property type="entry name" value="MFS"/>
    <property type="match status" value="1"/>
</dbReference>
<dbReference type="EMBL" id="UINC01006754">
    <property type="protein sequence ID" value="SVA29431.1"/>
    <property type="molecule type" value="Genomic_DNA"/>
</dbReference>